<comment type="caution">
    <text evidence="1">The sequence shown here is derived from an EMBL/GenBank/DDBJ whole genome shotgun (WGS) entry which is preliminary data.</text>
</comment>
<evidence type="ECO:0000313" key="2">
    <source>
        <dbReference type="Proteomes" id="UP001605036"/>
    </source>
</evidence>
<evidence type="ECO:0000313" key="1">
    <source>
        <dbReference type="EMBL" id="KAL2645056.1"/>
    </source>
</evidence>
<dbReference type="AlphaFoldDB" id="A0ABD1ZBB8"/>
<sequence length="87" mass="9736">MWAGGQGRQRDEKKGQMKWIRPVNARLARARHTAGPKAPAFGPAVWRTGYAERSCRSWVLAQYPISLSKIAFQPTNRLPLTTVSTVT</sequence>
<dbReference type="EMBL" id="JBHFFA010000002">
    <property type="protein sequence ID" value="KAL2645056.1"/>
    <property type="molecule type" value="Genomic_DNA"/>
</dbReference>
<accession>A0ABD1ZBB8</accession>
<reference evidence="1 2" key="1">
    <citation type="submission" date="2024-09" db="EMBL/GenBank/DDBJ databases">
        <title>Chromosome-scale assembly of Riccia fluitans.</title>
        <authorList>
            <person name="Paukszto L."/>
            <person name="Sawicki J."/>
            <person name="Karawczyk K."/>
            <person name="Piernik-Szablinska J."/>
            <person name="Szczecinska M."/>
            <person name="Mazdziarz M."/>
        </authorList>
    </citation>
    <scope>NUCLEOTIDE SEQUENCE [LARGE SCALE GENOMIC DNA]</scope>
    <source>
        <strain evidence="1">Rf_01</strain>
        <tissue evidence="1">Aerial parts of the thallus</tissue>
    </source>
</reference>
<gene>
    <name evidence="1" type="ORF">R1flu_012643</name>
</gene>
<organism evidence="1 2">
    <name type="scientific">Riccia fluitans</name>
    <dbReference type="NCBI Taxonomy" id="41844"/>
    <lineage>
        <taxon>Eukaryota</taxon>
        <taxon>Viridiplantae</taxon>
        <taxon>Streptophyta</taxon>
        <taxon>Embryophyta</taxon>
        <taxon>Marchantiophyta</taxon>
        <taxon>Marchantiopsida</taxon>
        <taxon>Marchantiidae</taxon>
        <taxon>Marchantiales</taxon>
        <taxon>Ricciaceae</taxon>
        <taxon>Riccia</taxon>
    </lineage>
</organism>
<name>A0ABD1ZBB8_9MARC</name>
<proteinExistence type="predicted"/>
<protein>
    <submittedName>
        <fullName evidence="1">Uncharacterized protein</fullName>
    </submittedName>
</protein>
<keyword evidence="2" id="KW-1185">Reference proteome</keyword>
<dbReference type="Proteomes" id="UP001605036">
    <property type="component" value="Unassembled WGS sequence"/>
</dbReference>